<evidence type="ECO:0000313" key="10">
    <source>
        <dbReference type="Proteomes" id="UP001159042"/>
    </source>
</evidence>
<dbReference type="PANTHER" id="PTHR24276:SF98">
    <property type="entry name" value="FI18310P1-RELATED"/>
    <property type="match status" value="1"/>
</dbReference>
<feature type="non-terminal residue" evidence="9">
    <location>
        <position position="287"/>
    </location>
</feature>
<dbReference type="AlphaFoldDB" id="A0AAV8VQ72"/>
<dbReference type="InterPro" id="IPR050430">
    <property type="entry name" value="Peptidase_S1"/>
</dbReference>
<keyword evidence="4 6" id="KW-0720">Serine protease</keyword>
<dbReference type="PANTHER" id="PTHR24276">
    <property type="entry name" value="POLYSERASE-RELATED"/>
    <property type="match status" value="1"/>
</dbReference>
<reference evidence="9 10" key="1">
    <citation type="journal article" date="2023" name="Insect Mol. Biol.">
        <title>Genome sequencing provides insights into the evolution of gene families encoding plant cell wall-degrading enzymes in longhorned beetles.</title>
        <authorList>
            <person name="Shin N.R."/>
            <person name="Okamura Y."/>
            <person name="Kirsch R."/>
            <person name="Pauchet Y."/>
        </authorList>
    </citation>
    <scope>NUCLEOTIDE SEQUENCE [LARGE SCALE GENOMIC DNA]</scope>
    <source>
        <strain evidence="9">EAD_L_NR</strain>
    </source>
</reference>
<dbReference type="PROSITE" id="PS50240">
    <property type="entry name" value="TRYPSIN_DOM"/>
    <property type="match status" value="1"/>
</dbReference>
<gene>
    <name evidence="9" type="ORF">NQ315_000236</name>
</gene>
<keyword evidence="2 6" id="KW-0645">Protease</keyword>
<accession>A0AAV8VQ72</accession>
<dbReference type="GO" id="GO:0006508">
    <property type="term" value="P:proteolysis"/>
    <property type="evidence" value="ECO:0007669"/>
    <property type="project" value="UniProtKB-KW"/>
</dbReference>
<sequence length="287" mass="30913">MFLEIALFCTAFVIAPVSLDENVTEASHYFIHPKDSKTPKPRIIGGQEVAAHSYPFQAALRIFKGGDGYFCGGSLISNHWVLTAAHCLNFDPDKVEVTLGAHNLNNLSTALVMTSTSYRYHKDYNGTTYQYDVGLIRLPKNVTFTDQIRPVVLANGTNQFADASGTIIGWGQTNTEYLAAVLQSVNVTLLSNEACAATSLEYQKLIVNMHLCTSGEGVVGSCNGDSGGPLMVDGVQVGIVSFGPTDCLLGYPSVFARVSYYHDWIWANAVDGAGGCYSSLLLTVFGL</sequence>
<evidence type="ECO:0000256" key="3">
    <source>
        <dbReference type="ARBA" id="ARBA00022801"/>
    </source>
</evidence>
<evidence type="ECO:0000256" key="2">
    <source>
        <dbReference type="ARBA" id="ARBA00022670"/>
    </source>
</evidence>
<evidence type="ECO:0000256" key="5">
    <source>
        <dbReference type="ARBA" id="ARBA00023157"/>
    </source>
</evidence>
<dbReference type="EMBL" id="JANEYG010000041">
    <property type="protein sequence ID" value="KAJ8916592.1"/>
    <property type="molecule type" value="Genomic_DNA"/>
</dbReference>
<dbReference type="CDD" id="cd00190">
    <property type="entry name" value="Tryp_SPc"/>
    <property type="match status" value="1"/>
</dbReference>
<keyword evidence="10" id="KW-1185">Reference proteome</keyword>
<dbReference type="Pfam" id="PF00089">
    <property type="entry name" value="Trypsin"/>
    <property type="match status" value="1"/>
</dbReference>
<evidence type="ECO:0000256" key="6">
    <source>
        <dbReference type="RuleBase" id="RU363034"/>
    </source>
</evidence>
<dbReference type="SUPFAM" id="SSF50494">
    <property type="entry name" value="Trypsin-like serine proteases"/>
    <property type="match status" value="1"/>
</dbReference>
<dbReference type="Gene3D" id="2.40.10.10">
    <property type="entry name" value="Trypsin-like serine proteases"/>
    <property type="match status" value="1"/>
</dbReference>
<comment type="similarity">
    <text evidence="1">Belongs to the peptidase S1 family.</text>
</comment>
<evidence type="ECO:0000256" key="7">
    <source>
        <dbReference type="SAM" id="SignalP"/>
    </source>
</evidence>
<proteinExistence type="inferred from homology"/>
<dbReference type="GO" id="GO:0004252">
    <property type="term" value="F:serine-type endopeptidase activity"/>
    <property type="evidence" value="ECO:0007669"/>
    <property type="project" value="InterPro"/>
</dbReference>
<evidence type="ECO:0000313" key="9">
    <source>
        <dbReference type="EMBL" id="KAJ8916592.1"/>
    </source>
</evidence>
<comment type="caution">
    <text evidence="9">The sequence shown here is derived from an EMBL/GenBank/DDBJ whole genome shotgun (WGS) entry which is preliminary data.</text>
</comment>
<name>A0AAV8VQ72_9CUCU</name>
<protein>
    <recommendedName>
        <fullName evidence="8">Peptidase S1 domain-containing protein</fullName>
    </recommendedName>
</protein>
<dbReference type="PRINTS" id="PR00722">
    <property type="entry name" value="CHYMOTRYPSIN"/>
</dbReference>
<evidence type="ECO:0000256" key="1">
    <source>
        <dbReference type="ARBA" id="ARBA00007664"/>
    </source>
</evidence>
<evidence type="ECO:0000259" key="8">
    <source>
        <dbReference type="PROSITE" id="PS50240"/>
    </source>
</evidence>
<dbReference type="InterPro" id="IPR001314">
    <property type="entry name" value="Peptidase_S1A"/>
</dbReference>
<dbReference type="InterPro" id="IPR001254">
    <property type="entry name" value="Trypsin_dom"/>
</dbReference>
<feature type="signal peptide" evidence="7">
    <location>
        <begin position="1"/>
        <end position="19"/>
    </location>
</feature>
<keyword evidence="7" id="KW-0732">Signal</keyword>
<dbReference type="SMART" id="SM00020">
    <property type="entry name" value="Tryp_SPc"/>
    <property type="match status" value="1"/>
</dbReference>
<dbReference type="InterPro" id="IPR018114">
    <property type="entry name" value="TRYPSIN_HIS"/>
</dbReference>
<dbReference type="PROSITE" id="PS00134">
    <property type="entry name" value="TRYPSIN_HIS"/>
    <property type="match status" value="1"/>
</dbReference>
<keyword evidence="3 6" id="KW-0378">Hydrolase</keyword>
<dbReference type="PROSITE" id="PS00135">
    <property type="entry name" value="TRYPSIN_SER"/>
    <property type="match status" value="1"/>
</dbReference>
<organism evidence="9 10">
    <name type="scientific">Exocentrus adspersus</name>
    <dbReference type="NCBI Taxonomy" id="1586481"/>
    <lineage>
        <taxon>Eukaryota</taxon>
        <taxon>Metazoa</taxon>
        <taxon>Ecdysozoa</taxon>
        <taxon>Arthropoda</taxon>
        <taxon>Hexapoda</taxon>
        <taxon>Insecta</taxon>
        <taxon>Pterygota</taxon>
        <taxon>Neoptera</taxon>
        <taxon>Endopterygota</taxon>
        <taxon>Coleoptera</taxon>
        <taxon>Polyphaga</taxon>
        <taxon>Cucujiformia</taxon>
        <taxon>Chrysomeloidea</taxon>
        <taxon>Cerambycidae</taxon>
        <taxon>Lamiinae</taxon>
        <taxon>Acanthocinini</taxon>
        <taxon>Exocentrus</taxon>
    </lineage>
</organism>
<dbReference type="InterPro" id="IPR033116">
    <property type="entry name" value="TRYPSIN_SER"/>
</dbReference>
<dbReference type="InterPro" id="IPR043504">
    <property type="entry name" value="Peptidase_S1_PA_chymotrypsin"/>
</dbReference>
<evidence type="ECO:0000256" key="4">
    <source>
        <dbReference type="ARBA" id="ARBA00022825"/>
    </source>
</evidence>
<keyword evidence="5" id="KW-1015">Disulfide bond</keyword>
<dbReference type="InterPro" id="IPR009003">
    <property type="entry name" value="Peptidase_S1_PA"/>
</dbReference>
<dbReference type="Proteomes" id="UP001159042">
    <property type="component" value="Unassembled WGS sequence"/>
</dbReference>
<dbReference type="FunFam" id="2.40.10.10:FF:000034">
    <property type="entry name" value="Eupolytin"/>
    <property type="match status" value="1"/>
</dbReference>
<feature type="chain" id="PRO_5043529914" description="Peptidase S1 domain-containing protein" evidence="7">
    <location>
        <begin position="20"/>
        <end position="287"/>
    </location>
</feature>
<feature type="domain" description="Peptidase S1" evidence="8">
    <location>
        <begin position="43"/>
        <end position="270"/>
    </location>
</feature>